<evidence type="ECO:0008006" key="9">
    <source>
        <dbReference type="Google" id="ProtNLM"/>
    </source>
</evidence>
<keyword evidence="4" id="KW-0804">Transcription</keyword>
<protein>
    <recommendedName>
        <fullName evidence="9">RNA polymerase I associated factor, A49-like protein</fullName>
    </recommendedName>
</protein>
<keyword evidence="5" id="KW-0539">Nucleus</keyword>
<evidence type="ECO:0000256" key="5">
    <source>
        <dbReference type="ARBA" id="ARBA00023242"/>
    </source>
</evidence>
<dbReference type="OrthoDB" id="532500at2759"/>
<dbReference type="AlphaFoldDB" id="A0A9N9QDZ9"/>
<sequence length="444" mass="49691">MTDKTEKAKKRKRQVDGSSKPSKRVAIEGDKQVKIAFQEAEKWAPVVASSRGLAIPESISLQPFTQKRKNVVASDPRRTTIANTELLLQSSAHHKLDYTAREESSDGPDALLKHYVGIYDPETGKMEVMEARKMAVRGTVRAHQVAIEDLEVELKSRDQRSQLGQTFGTKKSKKSIASFTENAINPGHSRAADGVPTKIGSGDKAILETIGTITSTMATKEQLAAEIEGHKPRPKANLEAKDVKDVYTIEGLIGENILALIPVKQWLEKKKAKQDLECNSRYVASKFVPVGVDTVKLKALRYILFLLEVLDKSTSKRAEKKLPRNDEVTSILDDMPRSVWEDFKSRFTTANMISRFQYDLIVTHICALSCILDAFDVYMYDLQEDLKLDAKKIETYFREVGAKTVALPVAEQKRLGLSKVVAAQRKMAKLRLPLVFPTMSFARK</sequence>
<evidence type="ECO:0000256" key="4">
    <source>
        <dbReference type="ARBA" id="ARBA00023163"/>
    </source>
</evidence>
<dbReference type="Pfam" id="PF06870">
    <property type="entry name" value="RNA_pol_I_A49"/>
    <property type="match status" value="1"/>
</dbReference>
<dbReference type="InterPro" id="IPR009668">
    <property type="entry name" value="RNA_pol-assoc_fac_A49-like"/>
</dbReference>
<evidence type="ECO:0000256" key="2">
    <source>
        <dbReference type="ARBA" id="ARBA00009430"/>
    </source>
</evidence>
<evidence type="ECO:0000313" key="7">
    <source>
        <dbReference type="EMBL" id="CAG8984032.1"/>
    </source>
</evidence>
<evidence type="ECO:0000313" key="8">
    <source>
        <dbReference type="Proteomes" id="UP000701801"/>
    </source>
</evidence>
<proteinExistence type="inferred from homology"/>
<keyword evidence="3" id="KW-0240">DNA-directed RNA polymerase</keyword>
<comment type="caution">
    <text evidence="7">The sequence shown here is derived from an EMBL/GenBank/DDBJ whole genome shotgun (WGS) entry which is preliminary data.</text>
</comment>
<dbReference type="PANTHER" id="PTHR14440">
    <property type="entry name" value="DNA-DIRECTED RNA POLYMERASE I SUBUNIT RPA49"/>
    <property type="match status" value="1"/>
</dbReference>
<evidence type="ECO:0000256" key="1">
    <source>
        <dbReference type="ARBA" id="ARBA00004604"/>
    </source>
</evidence>
<name>A0A9N9QDZ9_9HELO</name>
<gene>
    <name evidence="7" type="ORF">HYALB_00002973</name>
</gene>
<comment type="subcellular location">
    <subcellularLocation>
        <location evidence="1">Nucleus</location>
        <location evidence="1">Nucleolus</location>
    </subcellularLocation>
</comment>
<dbReference type="Proteomes" id="UP000701801">
    <property type="component" value="Unassembled WGS sequence"/>
</dbReference>
<dbReference type="GO" id="GO:0006351">
    <property type="term" value="P:DNA-templated transcription"/>
    <property type="evidence" value="ECO:0007669"/>
    <property type="project" value="InterPro"/>
</dbReference>
<feature type="region of interest" description="Disordered" evidence="6">
    <location>
        <begin position="1"/>
        <end position="27"/>
    </location>
</feature>
<keyword evidence="8" id="KW-1185">Reference proteome</keyword>
<dbReference type="EMBL" id="CAJVRM010000749">
    <property type="protein sequence ID" value="CAG8984032.1"/>
    <property type="molecule type" value="Genomic_DNA"/>
</dbReference>
<accession>A0A9N9QDZ9</accession>
<comment type="similarity">
    <text evidence="2">Belongs to the eukaryotic RPA49/POLR1E RNA polymerase subunit family.</text>
</comment>
<dbReference type="GO" id="GO:0003677">
    <property type="term" value="F:DNA binding"/>
    <property type="evidence" value="ECO:0007669"/>
    <property type="project" value="InterPro"/>
</dbReference>
<organism evidence="7 8">
    <name type="scientific">Hymenoscyphus albidus</name>
    <dbReference type="NCBI Taxonomy" id="595503"/>
    <lineage>
        <taxon>Eukaryota</taxon>
        <taxon>Fungi</taxon>
        <taxon>Dikarya</taxon>
        <taxon>Ascomycota</taxon>
        <taxon>Pezizomycotina</taxon>
        <taxon>Leotiomycetes</taxon>
        <taxon>Helotiales</taxon>
        <taxon>Helotiaceae</taxon>
        <taxon>Hymenoscyphus</taxon>
    </lineage>
</organism>
<dbReference type="GO" id="GO:0000428">
    <property type="term" value="C:DNA-directed RNA polymerase complex"/>
    <property type="evidence" value="ECO:0007669"/>
    <property type="project" value="UniProtKB-KW"/>
</dbReference>
<evidence type="ECO:0000256" key="6">
    <source>
        <dbReference type="SAM" id="MobiDB-lite"/>
    </source>
</evidence>
<evidence type="ECO:0000256" key="3">
    <source>
        <dbReference type="ARBA" id="ARBA00022478"/>
    </source>
</evidence>
<reference evidence="7" key="1">
    <citation type="submission" date="2021-07" db="EMBL/GenBank/DDBJ databases">
        <authorList>
            <person name="Durling M."/>
        </authorList>
    </citation>
    <scope>NUCLEOTIDE SEQUENCE</scope>
</reference>
<dbReference type="GO" id="GO:0005730">
    <property type="term" value="C:nucleolus"/>
    <property type="evidence" value="ECO:0007669"/>
    <property type="project" value="UniProtKB-SubCell"/>
</dbReference>